<dbReference type="RefSeq" id="WP_165136340.1">
    <property type="nucleotide sequence ID" value="NZ_CP049250.1"/>
</dbReference>
<name>A0A7W6LGH6_9HYPH</name>
<accession>A0A7W6LGH6</accession>
<evidence type="ECO:0000256" key="1">
    <source>
        <dbReference type="SAM" id="SignalP"/>
    </source>
</evidence>
<keyword evidence="1" id="KW-0732">Signal</keyword>
<feature type="signal peptide" evidence="1">
    <location>
        <begin position="1"/>
        <end position="24"/>
    </location>
</feature>
<organism evidence="2 3">
    <name type="scientific">Rhizobium rhizoryzae</name>
    <dbReference type="NCBI Taxonomy" id="451876"/>
    <lineage>
        <taxon>Bacteria</taxon>
        <taxon>Pseudomonadati</taxon>
        <taxon>Pseudomonadota</taxon>
        <taxon>Alphaproteobacteria</taxon>
        <taxon>Hyphomicrobiales</taxon>
        <taxon>Rhizobiaceae</taxon>
        <taxon>Rhizobium/Agrobacterium group</taxon>
        <taxon>Rhizobium</taxon>
    </lineage>
</organism>
<comment type="caution">
    <text evidence="2">The sequence shown here is derived from an EMBL/GenBank/DDBJ whole genome shotgun (WGS) entry which is preliminary data.</text>
</comment>
<gene>
    <name evidence="2" type="ORF">GGQ72_000995</name>
</gene>
<dbReference type="Proteomes" id="UP000519897">
    <property type="component" value="Unassembled WGS sequence"/>
</dbReference>
<proteinExistence type="predicted"/>
<feature type="chain" id="PRO_5030703017" evidence="1">
    <location>
        <begin position="25"/>
        <end position="116"/>
    </location>
</feature>
<reference evidence="2 3" key="1">
    <citation type="submission" date="2020-08" db="EMBL/GenBank/DDBJ databases">
        <title>Genomic Encyclopedia of Type Strains, Phase IV (KMG-IV): sequencing the most valuable type-strain genomes for metagenomic binning, comparative biology and taxonomic classification.</title>
        <authorList>
            <person name="Goeker M."/>
        </authorList>
    </citation>
    <scope>NUCLEOTIDE SEQUENCE [LARGE SCALE GENOMIC DNA]</scope>
    <source>
        <strain evidence="2 3">DSM 29514</strain>
    </source>
</reference>
<sequence>MQGHYLIAASAAFSIIASSQPAAAISRYNSTSMTCAAAQERIAREGAVIFRYPGRTGMTLYDRYVSSDRYCAGGEYAKSDSIPTKDVRNCPVRQCEMRPSPGDCDSFLDEGCFGRR</sequence>
<evidence type="ECO:0000313" key="2">
    <source>
        <dbReference type="EMBL" id="MBB4142496.1"/>
    </source>
</evidence>
<dbReference type="AlphaFoldDB" id="A0A7W6LGH6"/>
<evidence type="ECO:0000313" key="3">
    <source>
        <dbReference type="Proteomes" id="UP000519897"/>
    </source>
</evidence>
<protein>
    <submittedName>
        <fullName evidence="2">Uncharacterized protein</fullName>
    </submittedName>
</protein>
<dbReference type="EMBL" id="JACIEC010000001">
    <property type="protein sequence ID" value="MBB4142496.1"/>
    <property type="molecule type" value="Genomic_DNA"/>
</dbReference>
<keyword evidence="3" id="KW-1185">Reference proteome</keyword>